<gene>
    <name evidence="3" type="ORF">ACFFPJ_00395</name>
</gene>
<dbReference type="Gene3D" id="1.10.10.10">
    <property type="entry name" value="Winged helix-like DNA-binding domain superfamily/Winged helix DNA-binding domain"/>
    <property type="match status" value="1"/>
</dbReference>
<sequence>MTNRNAAPENSTASDITEPERWSALTTRVLAPNAGLMTLDGTNTFVIRAAGATSAVVVDPGPDTPAHLDRLEALGPISLVLLTHHHFDHVEAAAAFAERTGAVVRALDPALCIGAPPLYDGEMIDAAGTRIVVIATPGHTADSVCFLLPEDSVPGATGAGGTLLTGDTILGRGTTILARPDGSLRDYLRSLGELRDLSGVDLVLPGHGPALPSLAAVVDSYLEHRRERLAQVSAALRTLDLPPTSDADVVTQVTDFVYPHTHPGVRFAAEASTYAQLAFLETER</sequence>
<accession>A0ABV5SV72</accession>
<dbReference type="PANTHER" id="PTHR23131">
    <property type="entry name" value="ENDORIBONUCLEASE LACTB2"/>
    <property type="match status" value="1"/>
</dbReference>
<dbReference type="SMART" id="SM00849">
    <property type="entry name" value="Lactamase_B"/>
    <property type="match status" value="1"/>
</dbReference>
<feature type="compositionally biased region" description="Polar residues" evidence="1">
    <location>
        <begin position="1"/>
        <end position="15"/>
    </location>
</feature>
<proteinExistence type="predicted"/>
<reference evidence="3 4" key="1">
    <citation type="submission" date="2024-09" db="EMBL/GenBank/DDBJ databases">
        <authorList>
            <person name="Sun Q."/>
            <person name="Mori K."/>
        </authorList>
    </citation>
    <scope>NUCLEOTIDE SEQUENCE [LARGE SCALE GENOMIC DNA]</scope>
    <source>
        <strain evidence="3 4">JCM 1342</strain>
    </source>
</reference>
<feature type="region of interest" description="Disordered" evidence="1">
    <location>
        <begin position="1"/>
        <end position="20"/>
    </location>
</feature>
<feature type="domain" description="Metallo-beta-lactamase" evidence="2">
    <location>
        <begin position="41"/>
        <end position="207"/>
    </location>
</feature>
<dbReference type="EMBL" id="JBHMBE010000001">
    <property type="protein sequence ID" value="MFB9644248.1"/>
    <property type="molecule type" value="Genomic_DNA"/>
</dbReference>
<evidence type="ECO:0000313" key="3">
    <source>
        <dbReference type="EMBL" id="MFB9644248.1"/>
    </source>
</evidence>
<dbReference type="InterPro" id="IPR036388">
    <property type="entry name" value="WH-like_DNA-bd_sf"/>
</dbReference>
<dbReference type="RefSeq" id="WP_344710530.1">
    <property type="nucleotide sequence ID" value="NZ_BAAAWH010000001.1"/>
</dbReference>
<protein>
    <submittedName>
        <fullName evidence="3">MBL fold metallo-hydrolase</fullName>
    </submittedName>
</protein>
<evidence type="ECO:0000256" key="1">
    <source>
        <dbReference type="SAM" id="MobiDB-lite"/>
    </source>
</evidence>
<dbReference type="CDD" id="cd16278">
    <property type="entry name" value="metallo-hydrolase-like_MBL-fold"/>
    <property type="match status" value="1"/>
</dbReference>
<dbReference type="InterPro" id="IPR036866">
    <property type="entry name" value="RibonucZ/Hydroxyglut_hydro"/>
</dbReference>
<evidence type="ECO:0000313" key="4">
    <source>
        <dbReference type="Proteomes" id="UP001589611"/>
    </source>
</evidence>
<dbReference type="InterPro" id="IPR001279">
    <property type="entry name" value="Metallo-B-lactamas"/>
</dbReference>
<dbReference type="Gene3D" id="3.60.15.10">
    <property type="entry name" value="Ribonuclease Z/Hydroxyacylglutathione hydrolase-like"/>
    <property type="match status" value="1"/>
</dbReference>
<dbReference type="Proteomes" id="UP001589611">
    <property type="component" value="Unassembled WGS sequence"/>
</dbReference>
<keyword evidence="4" id="KW-1185">Reference proteome</keyword>
<organism evidence="3 4">
    <name type="scientific">Microbacterium terregens</name>
    <dbReference type="NCBI Taxonomy" id="69363"/>
    <lineage>
        <taxon>Bacteria</taxon>
        <taxon>Bacillati</taxon>
        <taxon>Actinomycetota</taxon>
        <taxon>Actinomycetes</taxon>
        <taxon>Micrococcales</taxon>
        <taxon>Microbacteriaceae</taxon>
        <taxon>Microbacterium</taxon>
    </lineage>
</organism>
<dbReference type="Pfam" id="PF00753">
    <property type="entry name" value="Lactamase_B"/>
    <property type="match status" value="1"/>
</dbReference>
<dbReference type="PANTHER" id="PTHR23131:SF0">
    <property type="entry name" value="ENDORIBONUCLEASE LACTB2"/>
    <property type="match status" value="1"/>
</dbReference>
<comment type="caution">
    <text evidence="3">The sequence shown here is derived from an EMBL/GenBank/DDBJ whole genome shotgun (WGS) entry which is preliminary data.</text>
</comment>
<dbReference type="SUPFAM" id="SSF56281">
    <property type="entry name" value="Metallo-hydrolase/oxidoreductase"/>
    <property type="match status" value="1"/>
</dbReference>
<evidence type="ECO:0000259" key="2">
    <source>
        <dbReference type="SMART" id="SM00849"/>
    </source>
</evidence>
<dbReference type="InterPro" id="IPR050662">
    <property type="entry name" value="Sec-metab_biosynth-thioest"/>
</dbReference>
<name>A0ABV5SV72_9MICO</name>